<dbReference type="AlphaFoldDB" id="A0A0N4ZLL4"/>
<evidence type="ECO:0000256" key="1">
    <source>
        <dbReference type="SAM" id="SignalP"/>
    </source>
</evidence>
<reference evidence="3" key="1">
    <citation type="submission" date="2017-02" db="UniProtKB">
        <authorList>
            <consortium name="WormBaseParasite"/>
        </authorList>
    </citation>
    <scope>IDENTIFICATION</scope>
</reference>
<keyword evidence="2" id="KW-1185">Reference proteome</keyword>
<name>A0A0N4ZLL4_PARTI</name>
<evidence type="ECO:0000313" key="3">
    <source>
        <dbReference type="WBParaSite" id="PTRK_0000938800.1"/>
    </source>
</evidence>
<keyword evidence="1" id="KW-0732">Signal</keyword>
<evidence type="ECO:0000313" key="2">
    <source>
        <dbReference type="Proteomes" id="UP000038045"/>
    </source>
</evidence>
<dbReference type="Proteomes" id="UP000038045">
    <property type="component" value="Unplaced"/>
</dbReference>
<protein>
    <submittedName>
        <fullName evidence="3">DUF148 domain-containing protein</fullName>
    </submittedName>
</protein>
<sequence length="202" mass="22494">MKFITILTLFVILLVALIGVQGDDKKGLSTPCKHYCKHLQEHGEKINRPDGCVCPHEVKTTVNASSDPTKLGRITTVVPVLNILSKELEEALWIVIKQAKPKFNPESKPYQVEHEIALMPILNILDKSLKKVTSVVTEQAKSTVKPGSKSTKIEPKTAEMEFLNNLQDLIKNLISELNVRAIFEGSSLTKQEKQTKKIDAAQ</sequence>
<proteinExistence type="predicted"/>
<accession>A0A0N4ZLL4</accession>
<feature type="signal peptide" evidence="1">
    <location>
        <begin position="1"/>
        <end position="22"/>
    </location>
</feature>
<feature type="chain" id="PRO_5005891902" evidence="1">
    <location>
        <begin position="23"/>
        <end position="202"/>
    </location>
</feature>
<organism evidence="2 3">
    <name type="scientific">Parastrongyloides trichosuri</name>
    <name type="common">Possum-specific nematode worm</name>
    <dbReference type="NCBI Taxonomy" id="131310"/>
    <lineage>
        <taxon>Eukaryota</taxon>
        <taxon>Metazoa</taxon>
        <taxon>Ecdysozoa</taxon>
        <taxon>Nematoda</taxon>
        <taxon>Chromadorea</taxon>
        <taxon>Rhabditida</taxon>
        <taxon>Tylenchina</taxon>
        <taxon>Panagrolaimomorpha</taxon>
        <taxon>Strongyloidoidea</taxon>
        <taxon>Strongyloididae</taxon>
        <taxon>Parastrongyloides</taxon>
    </lineage>
</organism>
<dbReference type="WBParaSite" id="PTRK_0000938800.1">
    <property type="protein sequence ID" value="PTRK_0000938800.1"/>
    <property type="gene ID" value="PTRK_0000938800"/>
</dbReference>